<organism evidence="1">
    <name type="scientific">Lepeophtheirus salmonis</name>
    <name type="common">Salmon louse</name>
    <name type="synonym">Caligus salmonis</name>
    <dbReference type="NCBI Taxonomy" id="72036"/>
    <lineage>
        <taxon>Eukaryota</taxon>
        <taxon>Metazoa</taxon>
        <taxon>Ecdysozoa</taxon>
        <taxon>Arthropoda</taxon>
        <taxon>Crustacea</taxon>
        <taxon>Multicrustacea</taxon>
        <taxon>Hexanauplia</taxon>
        <taxon>Copepoda</taxon>
        <taxon>Siphonostomatoida</taxon>
        <taxon>Caligidae</taxon>
        <taxon>Lepeophtheirus</taxon>
    </lineage>
</organism>
<proteinExistence type="predicted"/>
<protein>
    <submittedName>
        <fullName evidence="1">Uncharacterized protein</fullName>
    </submittedName>
</protein>
<accession>A0A0K2UPQ4</accession>
<dbReference type="EMBL" id="HACA01022898">
    <property type="protein sequence ID" value="CDW40259.1"/>
    <property type="molecule type" value="Transcribed_RNA"/>
</dbReference>
<sequence length="54" mass="6138">MQTNDNRKVPGLVTKPHEQEVPSCMIQQAHCWLLMDAVVCCHQGKLPCVAWLHI</sequence>
<evidence type="ECO:0000313" key="1">
    <source>
        <dbReference type="EMBL" id="CDW40259.1"/>
    </source>
</evidence>
<reference evidence="1" key="1">
    <citation type="submission" date="2014-05" db="EMBL/GenBank/DDBJ databases">
        <authorList>
            <person name="Chronopoulou M."/>
        </authorList>
    </citation>
    <scope>NUCLEOTIDE SEQUENCE</scope>
    <source>
        <tissue evidence="1">Whole organism</tissue>
    </source>
</reference>
<name>A0A0K2UPQ4_LEPSM</name>
<dbReference type="AlphaFoldDB" id="A0A0K2UPQ4"/>